<dbReference type="OMA" id="FRICGMK"/>
<dbReference type="GO" id="GO:0000825">
    <property type="term" value="F:inositol-1,3,4,5-tetrakisphosphate 6-kinase activity"/>
    <property type="evidence" value="ECO:0007669"/>
    <property type="project" value="EnsemblFungi"/>
</dbReference>
<accession>I2H7N9</accession>
<dbReference type="InParanoid" id="I2H7N9"/>
<evidence type="ECO:0000256" key="4">
    <source>
        <dbReference type="RuleBase" id="RU363090"/>
    </source>
</evidence>
<dbReference type="GO" id="GO:0000824">
    <property type="term" value="F:inositol-1,4,5,6-tetrakisphosphate 3-kinase activity"/>
    <property type="evidence" value="ECO:0007669"/>
    <property type="project" value="EnsemblFungi"/>
</dbReference>
<dbReference type="Pfam" id="PF03770">
    <property type="entry name" value="IPK"/>
    <property type="match status" value="1"/>
</dbReference>
<dbReference type="PANTHER" id="PTHR12400">
    <property type="entry name" value="INOSITOL POLYPHOSPHATE KINASE"/>
    <property type="match status" value="1"/>
</dbReference>
<evidence type="ECO:0000256" key="1">
    <source>
        <dbReference type="ARBA" id="ARBA00007374"/>
    </source>
</evidence>
<dbReference type="GO" id="GO:0000827">
    <property type="term" value="F:inositol-1,3,4,5,6-pentakisphosphate kinase activity"/>
    <property type="evidence" value="ECO:0007669"/>
    <property type="project" value="EnsemblFungi"/>
</dbReference>
<dbReference type="EMBL" id="HE806323">
    <property type="protein sequence ID" value="CCH62391.1"/>
    <property type="molecule type" value="Genomic_DNA"/>
</dbReference>
<dbReference type="GO" id="GO:0016236">
    <property type="term" value="P:macroautophagy"/>
    <property type="evidence" value="ECO:0007669"/>
    <property type="project" value="EnsemblFungi"/>
</dbReference>
<sequence length="400" mass="44813">MENSVPGKHLRHQAAGHDGTLTDDEELLVFKPCAAQELAFYKQVQESYVVQTPANLEKVNSILEGGDVPFHYWIPSFLGVLEQGTHTVPDDNSYVYSQESLPITESSTPDSISFETRTNSSTPMNIPIDIQSVSRSGTLTGSNNDTKSYIVLENLLKGYSKPNIMDIKLGKILYDSTTASTEKMERLADVSANTTSGSLSFRICGMILDKNNNLLQEFISNEGNSEYFTIEEDYVLLNKLFGRSRDESNILHAINLFFNNTSLSTERQQYLKETFLKRLSLLYNTLLDTPVRMISSSLLYIYDSDSKRWDLLNDEDSIVRNNFLGSRIDSDNSDDDDNDDDGDNGDDDDDENGNNNNSNQCLSSLSLIDFAHSKFVAKELGCDENVIVGVENLIELFNNL</sequence>
<dbReference type="GO" id="GO:0005634">
    <property type="term" value="C:nucleus"/>
    <property type="evidence" value="ECO:0007669"/>
    <property type="project" value="EnsemblFungi"/>
</dbReference>
<dbReference type="EC" id="2.7.-.-" evidence="4"/>
<dbReference type="InterPro" id="IPR038286">
    <property type="entry name" value="IPK_sf"/>
</dbReference>
<comment type="similarity">
    <text evidence="1 4">Belongs to the inositol phosphokinase (IPK) family.</text>
</comment>
<dbReference type="GO" id="GO:0008440">
    <property type="term" value="F:inositol-1,4,5-trisphosphate 3-kinase activity"/>
    <property type="evidence" value="ECO:0007669"/>
    <property type="project" value="EnsemblFungi"/>
</dbReference>
<dbReference type="InterPro" id="IPR005522">
    <property type="entry name" value="IPK"/>
</dbReference>
<proteinExistence type="inferred from homology"/>
<dbReference type="STRING" id="1071380.I2H7N9"/>
<dbReference type="GO" id="GO:0000823">
    <property type="term" value="F:inositol-1,4,5-trisphosphate 6-kinase activity"/>
    <property type="evidence" value="ECO:0007669"/>
    <property type="project" value="EnsemblFungi"/>
</dbReference>
<dbReference type="GO" id="GO:0045944">
    <property type="term" value="P:positive regulation of transcription by RNA polymerase II"/>
    <property type="evidence" value="ECO:0007669"/>
    <property type="project" value="EnsemblFungi"/>
</dbReference>
<dbReference type="KEGG" id="tbl:TBLA_0H01030"/>
<keyword evidence="7" id="KW-1185">Reference proteome</keyword>
<dbReference type="eggNOG" id="KOG1620">
    <property type="taxonomic scope" value="Eukaryota"/>
</dbReference>
<keyword evidence="3 4" id="KW-0418">Kinase</keyword>
<dbReference type="FunCoup" id="I2H7N9">
    <property type="interactions" value="78"/>
</dbReference>
<dbReference type="GO" id="GO:0030674">
    <property type="term" value="F:protein-macromolecule adaptor activity"/>
    <property type="evidence" value="ECO:0007669"/>
    <property type="project" value="EnsemblFungi"/>
</dbReference>
<dbReference type="GO" id="GO:0005737">
    <property type="term" value="C:cytoplasm"/>
    <property type="evidence" value="ECO:0007669"/>
    <property type="project" value="TreeGrafter"/>
</dbReference>
<dbReference type="OrthoDB" id="338650at2759"/>
<feature type="region of interest" description="Disordered" evidence="5">
    <location>
        <begin position="329"/>
        <end position="358"/>
    </location>
</feature>
<dbReference type="GO" id="GO:0032958">
    <property type="term" value="P:inositol phosphate biosynthetic process"/>
    <property type="evidence" value="ECO:0007669"/>
    <property type="project" value="EnsemblFungi"/>
</dbReference>
<dbReference type="GeneID" id="14497548"/>
<dbReference type="Gene3D" id="3.30.470.160">
    <property type="entry name" value="Inositol polyphosphate kinase"/>
    <property type="match status" value="1"/>
</dbReference>
<dbReference type="GO" id="GO:0050821">
    <property type="term" value="P:protein stabilization"/>
    <property type="evidence" value="ECO:0007669"/>
    <property type="project" value="EnsemblFungi"/>
</dbReference>
<organism evidence="6 7">
    <name type="scientific">Henningerozyma blattae (strain ATCC 34711 / CBS 6284 / DSM 70876 / NBRC 10599 / NRRL Y-10934 / UCD 77-7)</name>
    <name type="common">Yeast</name>
    <name type="synonym">Tetrapisispora blattae</name>
    <dbReference type="NCBI Taxonomy" id="1071380"/>
    <lineage>
        <taxon>Eukaryota</taxon>
        <taxon>Fungi</taxon>
        <taxon>Dikarya</taxon>
        <taxon>Ascomycota</taxon>
        <taxon>Saccharomycotina</taxon>
        <taxon>Saccharomycetes</taxon>
        <taxon>Saccharomycetales</taxon>
        <taxon>Saccharomycetaceae</taxon>
        <taxon>Henningerozyma</taxon>
    </lineage>
</organism>
<dbReference type="SUPFAM" id="SSF56104">
    <property type="entry name" value="SAICAR synthase-like"/>
    <property type="match status" value="1"/>
</dbReference>
<dbReference type="AlphaFoldDB" id="I2H7N9"/>
<name>I2H7N9_HENB6</name>
<evidence type="ECO:0000313" key="6">
    <source>
        <dbReference type="EMBL" id="CCH62391.1"/>
    </source>
</evidence>
<evidence type="ECO:0000256" key="5">
    <source>
        <dbReference type="SAM" id="MobiDB-lite"/>
    </source>
</evidence>
<reference evidence="6 7" key="1">
    <citation type="journal article" date="2011" name="Proc. Natl. Acad. Sci. U.S.A.">
        <title>Evolutionary erosion of yeast sex chromosomes by mating-type switching accidents.</title>
        <authorList>
            <person name="Gordon J.L."/>
            <person name="Armisen D."/>
            <person name="Proux-Wera E."/>
            <person name="Oheigeartaigh S.S."/>
            <person name="Byrne K.P."/>
            <person name="Wolfe K.H."/>
        </authorList>
    </citation>
    <scope>NUCLEOTIDE SEQUENCE [LARGE SCALE GENOMIC DNA]</scope>
    <source>
        <strain evidence="7">ATCC 34711 / CBS 6284 / DSM 70876 / NBRC 10599 / NRRL Y-10934 / UCD 77-7</strain>
    </source>
</reference>
<feature type="compositionally biased region" description="Acidic residues" evidence="5">
    <location>
        <begin position="331"/>
        <end position="352"/>
    </location>
</feature>
<evidence type="ECO:0000313" key="7">
    <source>
        <dbReference type="Proteomes" id="UP000002866"/>
    </source>
</evidence>
<keyword evidence="2 4" id="KW-0808">Transferase</keyword>
<dbReference type="GO" id="GO:0000821">
    <property type="term" value="P:regulation of arginine metabolic process"/>
    <property type="evidence" value="ECO:0007669"/>
    <property type="project" value="EnsemblFungi"/>
</dbReference>
<dbReference type="GO" id="GO:0000122">
    <property type="term" value="P:negative regulation of transcription by RNA polymerase II"/>
    <property type="evidence" value="ECO:0007669"/>
    <property type="project" value="EnsemblFungi"/>
</dbReference>
<dbReference type="GO" id="GO:0016303">
    <property type="term" value="F:1-phosphatidylinositol-3-kinase activity"/>
    <property type="evidence" value="ECO:0007669"/>
    <property type="project" value="EnsemblFungi"/>
</dbReference>
<dbReference type="HOGENOM" id="CLU_042569_3_0_1"/>
<evidence type="ECO:0000256" key="2">
    <source>
        <dbReference type="ARBA" id="ARBA00022679"/>
    </source>
</evidence>
<gene>
    <name evidence="6" type="primary">TBLA0H01030</name>
    <name evidence="6" type="ORF">TBLA_0H01030</name>
</gene>
<protein>
    <recommendedName>
        <fullName evidence="4">Kinase</fullName>
        <ecNumber evidence="4">2.7.-.-</ecNumber>
    </recommendedName>
</protein>
<dbReference type="PANTHER" id="PTHR12400:SF103">
    <property type="entry name" value="INOSITOL POLYPHOSPHATE MULTIKINASE"/>
    <property type="match status" value="1"/>
</dbReference>
<dbReference type="RefSeq" id="XP_004181910.1">
    <property type="nucleotide sequence ID" value="XM_004181862.1"/>
</dbReference>
<dbReference type="Proteomes" id="UP000002866">
    <property type="component" value="Chromosome 8"/>
</dbReference>
<evidence type="ECO:0000256" key="3">
    <source>
        <dbReference type="ARBA" id="ARBA00022777"/>
    </source>
</evidence>